<protein>
    <recommendedName>
        <fullName evidence="9">Redox-sensing transcriptional repressor Rex</fullName>
    </recommendedName>
</protein>
<dbReference type="InterPro" id="IPR003781">
    <property type="entry name" value="CoA-bd"/>
</dbReference>
<dbReference type="InterPro" id="IPR009718">
    <property type="entry name" value="Rex_DNA-bd_C_dom"/>
</dbReference>
<dbReference type="NCBIfam" id="NF003995">
    <property type="entry name" value="PRK05472.2-4"/>
    <property type="match status" value="1"/>
</dbReference>
<dbReference type="InterPro" id="IPR036390">
    <property type="entry name" value="WH_DNA-bd_sf"/>
</dbReference>
<evidence type="ECO:0000256" key="3">
    <source>
        <dbReference type="ARBA" id="ARBA00023015"/>
    </source>
</evidence>
<dbReference type="GO" id="GO:0051775">
    <property type="term" value="P:response to redox state"/>
    <property type="evidence" value="ECO:0007669"/>
    <property type="project" value="InterPro"/>
</dbReference>
<dbReference type="Pfam" id="PF02629">
    <property type="entry name" value="CoA_binding"/>
    <property type="match status" value="1"/>
</dbReference>
<dbReference type="InterPro" id="IPR036388">
    <property type="entry name" value="WH-like_DNA-bd_sf"/>
</dbReference>
<dbReference type="PANTHER" id="PTHR35786">
    <property type="entry name" value="REDOX-SENSING TRANSCRIPTIONAL REPRESSOR REX"/>
    <property type="match status" value="1"/>
</dbReference>
<organism evidence="8">
    <name type="scientific">marine metagenome</name>
    <dbReference type="NCBI Taxonomy" id="408172"/>
    <lineage>
        <taxon>unclassified sequences</taxon>
        <taxon>metagenomes</taxon>
        <taxon>ecological metagenomes</taxon>
    </lineage>
</organism>
<evidence type="ECO:0000313" key="8">
    <source>
        <dbReference type="EMBL" id="SVE36154.1"/>
    </source>
</evidence>
<evidence type="ECO:0008006" key="9">
    <source>
        <dbReference type="Google" id="ProtNLM"/>
    </source>
</evidence>
<feature type="domain" description="Rex DNA-binding C-terminal" evidence="7">
    <location>
        <begin position="7"/>
        <end position="55"/>
    </location>
</feature>
<dbReference type="PANTHER" id="PTHR35786:SF1">
    <property type="entry name" value="REDOX-SENSING TRANSCRIPTIONAL REPRESSOR REX 1"/>
    <property type="match status" value="1"/>
</dbReference>
<dbReference type="GO" id="GO:0045892">
    <property type="term" value="P:negative regulation of DNA-templated transcription"/>
    <property type="evidence" value="ECO:0007669"/>
    <property type="project" value="InterPro"/>
</dbReference>
<proteinExistence type="predicted"/>
<keyword evidence="1" id="KW-0963">Cytoplasm</keyword>
<evidence type="ECO:0000256" key="5">
    <source>
        <dbReference type="ARBA" id="ARBA00023163"/>
    </source>
</evidence>
<dbReference type="SUPFAM" id="SSF46785">
    <property type="entry name" value="Winged helix' DNA-binding domain"/>
    <property type="match status" value="1"/>
</dbReference>
<keyword evidence="2" id="KW-0678">Repressor</keyword>
<evidence type="ECO:0000259" key="6">
    <source>
        <dbReference type="Pfam" id="PF02629"/>
    </source>
</evidence>
<dbReference type="GO" id="GO:0003677">
    <property type="term" value="F:DNA binding"/>
    <property type="evidence" value="ECO:0007669"/>
    <property type="project" value="UniProtKB-KW"/>
</dbReference>
<gene>
    <name evidence="8" type="ORF">METZ01_LOCUS489008</name>
</gene>
<evidence type="ECO:0000256" key="4">
    <source>
        <dbReference type="ARBA" id="ARBA00023125"/>
    </source>
</evidence>
<feature type="domain" description="CoA-binding" evidence="6">
    <location>
        <begin position="83"/>
        <end position="157"/>
    </location>
</feature>
<dbReference type="InterPro" id="IPR036291">
    <property type="entry name" value="NAD(P)-bd_dom_sf"/>
</dbReference>
<dbReference type="SUPFAM" id="SSF51735">
    <property type="entry name" value="NAD(P)-binding Rossmann-fold domains"/>
    <property type="match status" value="1"/>
</dbReference>
<dbReference type="EMBL" id="UINC01212015">
    <property type="protein sequence ID" value="SVE36154.1"/>
    <property type="molecule type" value="Genomic_DNA"/>
</dbReference>
<dbReference type="Pfam" id="PF06971">
    <property type="entry name" value="Put_DNA-bind_N"/>
    <property type="match status" value="1"/>
</dbReference>
<evidence type="ECO:0000259" key="7">
    <source>
        <dbReference type="Pfam" id="PF06971"/>
    </source>
</evidence>
<evidence type="ECO:0000256" key="2">
    <source>
        <dbReference type="ARBA" id="ARBA00022491"/>
    </source>
</evidence>
<dbReference type="Gene3D" id="3.40.50.720">
    <property type="entry name" value="NAD(P)-binding Rossmann-like Domain"/>
    <property type="match status" value="1"/>
</dbReference>
<dbReference type="AlphaFoldDB" id="A0A383CVN8"/>
<keyword evidence="3" id="KW-0805">Transcription regulation</keyword>
<reference evidence="8" key="1">
    <citation type="submission" date="2018-05" db="EMBL/GenBank/DDBJ databases">
        <authorList>
            <person name="Lanie J.A."/>
            <person name="Ng W.-L."/>
            <person name="Kazmierczak K.M."/>
            <person name="Andrzejewski T.M."/>
            <person name="Davidsen T.M."/>
            <person name="Wayne K.J."/>
            <person name="Tettelin H."/>
            <person name="Glass J.I."/>
            <person name="Rusch D."/>
            <person name="Podicherti R."/>
            <person name="Tsui H.-C.T."/>
            <person name="Winkler M.E."/>
        </authorList>
    </citation>
    <scope>NUCLEOTIDE SEQUENCE</scope>
</reference>
<evidence type="ECO:0000256" key="1">
    <source>
        <dbReference type="ARBA" id="ARBA00022490"/>
    </source>
</evidence>
<accession>A0A383CVN8</accession>
<keyword evidence="5" id="KW-0804">Transcription</keyword>
<feature type="non-terminal residue" evidence="8">
    <location>
        <position position="157"/>
    </location>
</feature>
<keyword evidence="4" id="KW-0238">DNA-binding</keyword>
<dbReference type="Gene3D" id="1.10.10.10">
    <property type="entry name" value="Winged helix-like DNA-binding domain superfamily/Winged helix DNA-binding domain"/>
    <property type="match status" value="1"/>
</dbReference>
<sequence>MNEQEQDIPEIVIIRLPLYVRTLNELKLLNQTTVSSQHLGNLLQTTPAQIRKDFSHFGKFGKQGRGYNIDYLLDELRKILNLNQKWNTCVVGIGNLGQAVINYQGFKNEGYLIKAAFDISIPSSLDNKDIVIKTLSNMKNTIKELNIKIGIVTVPAP</sequence>
<name>A0A383CVN8_9ZZZZ</name>
<dbReference type="InterPro" id="IPR022876">
    <property type="entry name" value="Tscrpt_rep_Rex"/>
</dbReference>